<evidence type="ECO:0008006" key="5">
    <source>
        <dbReference type="Google" id="ProtNLM"/>
    </source>
</evidence>
<dbReference type="SUPFAM" id="SSF53474">
    <property type="entry name" value="alpha/beta-Hydrolases"/>
    <property type="match status" value="1"/>
</dbReference>
<reference evidence="4" key="1">
    <citation type="submission" date="2016-10" db="EMBL/GenBank/DDBJ databases">
        <authorList>
            <person name="Varghese N."/>
            <person name="Submissions S."/>
        </authorList>
    </citation>
    <scope>NUCLEOTIDE SEQUENCE [LARGE SCALE GENOMIC DNA]</scope>
    <source>
        <strain evidence="4">DSM 44437</strain>
    </source>
</reference>
<gene>
    <name evidence="3" type="ORF">SAMN04488000_106165</name>
</gene>
<dbReference type="RefSeq" id="WP_089917263.1">
    <property type="nucleotide sequence ID" value="NZ_FOFV01000006.1"/>
</dbReference>
<keyword evidence="1" id="KW-0812">Transmembrane</keyword>
<keyword evidence="2" id="KW-0732">Signal</keyword>
<keyword evidence="4" id="KW-1185">Reference proteome</keyword>
<evidence type="ECO:0000256" key="2">
    <source>
        <dbReference type="SAM" id="SignalP"/>
    </source>
</evidence>
<keyword evidence="1" id="KW-1133">Transmembrane helix</keyword>
<evidence type="ECO:0000256" key="1">
    <source>
        <dbReference type="SAM" id="Phobius"/>
    </source>
</evidence>
<dbReference type="AlphaFoldDB" id="A0A1H9LKU3"/>
<name>A0A1H9LKU3_9PSEU</name>
<dbReference type="EMBL" id="FOFV01000006">
    <property type="protein sequence ID" value="SER12122.1"/>
    <property type="molecule type" value="Genomic_DNA"/>
</dbReference>
<dbReference type="Proteomes" id="UP000199503">
    <property type="component" value="Unassembled WGS sequence"/>
</dbReference>
<evidence type="ECO:0000313" key="4">
    <source>
        <dbReference type="Proteomes" id="UP000199503"/>
    </source>
</evidence>
<accession>A0A1H9LKU3</accession>
<feature type="signal peptide" evidence="2">
    <location>
        <begin position="1"/>
        <end position="25"/>
    </location>
</feature>
<protein>
    <recommendedName>
        <fullName evidence="5">Alpha/beta hydrolase family protein</fullName>
    </recommendedName>
</protein>
<feature type="chain" id="PRO_5011571430" description="Alpha/beta hydrolase family protein" evidence="2">
    <location>
        <begin position="26"/>
        <end position="294"/>
    </location>
</feature>
<dbReference type="InterPro" id="IPR029058">
    <property type="entry name" value="AB_hydrolase_fold"/>
</dbReference>
<organism evidence="3 4">
    <name type="scientific">Lentzea albida</name>
    <dbReference type="NCBI Taxonomy" id="65499"/>
    <lineage>
        <taxon>Bacteria</taxon>
        <taxon>Bacillati</taxon>
        <taxon>Actinomycetota</taxon>
        <taxon>Actinomycetes</taxon>
        <taxon>Pseudonocardiales</taxon>
        <taxon>Pseudonocardiaceae</taxon>
        <taxon>Lentzea</taxon>
    </lineage>
</organism>
<sequence length="294" mass="30451">MSLRSLLRVVLVAALVLAGAAPATAQPDRGLDSCVPADMRNGAISFRTEDHVVLHGLVLGSGTRGVLLAPGAVESVCAWFPLAWELVDDGYRVLLYQSRSGPIPTGTYRYDLDLRAASLELGRLGVTSVVAGGAGSSATAVAATAEKIAGLKGVVLLSPYAGAIIGTELDAAAGLRAARVPSFVAAAQDDVIDIQEFGEGRTLMADDARQVAGAVQDARLRIVPGEAAGTELIEDPAMRDEVRAFVREVAPPPTFVERWKAPITGVVLLVLVVAGVVVVRRRTTTTPPGVSAGN</sequence>
<dbReference type="OrthoDB" id="3690722at2"/>
<dbReference type="STRING" id="65499.SAMN04488000_106165"/>
<keyword evidence="1" id="KW-0472">Membrane</keyword>
<dbReference type="Gene3D" id="3.40.50.1820">
    <property type="entry name" value="alpha/beta hydrolase"/>
    <property type="match status" value="1"/>
</dbReference>
<feature type="transmembrane region" description="Helical" evidence="1">
    <location>
        <begin position="259"/>
        <end position="279"/>
    </location>
</feature>
<evidence type="ECO:0000313" key="3">
    <source>
        <dbReference type="EMBL" id="SER12122.1"/>
    </source>
</evidence>
<proteinExistence type="predicted"/>